<dbReference type="RefSeq" id="WP_115308205.1">
    <property type="nucleotide sequence ID" value="NZ_CP091516.1"/>
</dbReference>
<feature type="transmembrane region" description="Helical" evidence="7">
    <location>
        <begin position="5"/>
        <end position="21"/>
    </location>
</feature>
<keyword evidence="5 7" id="KW-0378">Hydrolase</keyword>
<evidence type="ECO:0000259" key="8">
    <source>
        <dbReference type="Pfam" id="PF10502"/>
    </source>
</evidence>
<dbReference type="Pfam" id="PF10502">
    <property type="entry name" value="Peptidase_S26"/>
    <property type="match status" value="1"/>
</dbReference>
<keyword evidence="7" id="KW-0472">Membrane</keyword>
<evidence type="ECO:0000256" key="1">
    <source>
        <dbReference type="ARBA" id="ARBA00000677"/>
    </source>
</evidence>
<dbReference type="AlphaFoldDB" id="A0A377R2P5"/>
<dbReference type="GO" id="GO:0016020">
    <property type="term" value="C:membrane"/>
    <property type="evidence" value="ECO:0007669"/>
    <property type="project" value="UniProtKB-SubCell"/>
</dbReference>
<accession>A0A377R2P5</accession>
<dbReference type="InterPro" id="IPR019757">
    <property type="entry name" value="Pept_S26A_signal_pept_1_Lys-AS"/>
</dbReference>
<proteinExistence type="inferred from homology"/>
<gene>
    <name evidence="9" type="primary">lepB</name>
    <name evidence="9" type="ORF">NCTC13336_01245</name>
</gene>
<dbReference type="InterPro" id="IPR019758">
    <property type="entry name" value="Pept_S26A_signal_pept_1_CS"/>
</dbReference>
<dbReference type="InterPro" id="IPR000223">
    <property type="entry name" value="Pept_S26A_signal_pept_1"/>
</dbReference>
<dbReference type="PANTHER" id="PTHR43390">
    <property type="entry name" value="SIGNAL PEPTIDASE I"/>
    <property type="match status" value="1"/>
</dbReference>
<name>A0A377R2P5_9NEIS</name>
<evidence type="ECO:0000256" key="6">
    <source>
        <dbReference type="PIRSR" id="PIRSR600223-1"/>
    </source>
</evidence>
<evidence type="ECO:0000256" key="4">
    <source>
        <dbReference type="ARBA" id="ARBA00019232"/>
    </source>
</evidence>
<dbReference type="EMBL" id="UGJJ01000001">
    <property type="protein sequence ID" value="STR01018.1"/>
    <property type="molecule type" value="Genomic_DNA"/>
</dbReference>
<dbReference type="GO" id="GO:0009003">
    <property type="term" value="F:signal peptidase activity"/>
    <property type="evidence" value="ECO:0007669"/>
    <property type="project" value="UniProtKB-EC"/>
</dbReference>
<feature type="active site" evidence="6">
    <location>
        <position position="190"/>
    </location>
</feature>
<dbReference type="NCBIfam" id="TIGR02227">
    <property type="entry name" value="sigpep_I_bact"/>
    <property type="match status" value="1"/>
</dbReference>
<evidence type="ECO:0000256" key="7">
    <source>
        <dbReference type="RuleBase" id="RU362042"/>
    </source>
</evidence>
<keyword evidence="7" id="KW-1133">Transmembrane helix</keyword>
<dbReference type="Gene3D" id="2.10.109.10">
    <property type="entry name" value="Umud Fragment, subunit A"/>
    <property type="match status" value="1"/>
</dbReference>
<feature type="domain" description="Peptidase S26" evidence="8">
    <location>
        <begin position="108"/>
        <end position="339"/>
    </location>
</feature>
<dbReference type="CDD" id="cd06530">
    <property type="entry name" value="S26_SPase_I"/>
    <property type="match status" value="1"/>
</dbReference>
<reference evidence="9 10" key="1">
    <citation type="submission" date="2018-06" db="EMBL/GenBank/DDBJ databases">
        <authorList>
            <consortium name="Pathogen Informatics"/>
            <person name="Doyle S."/>
        </authorList>
    </citation>
    <scope>NUCLEOTIDE SEQUENCE [LARGE SCALE GENOMIC DNA]</scope>
    <source>
        <strain evidence="9 10">NCTC13336</strain>
    </source>
</reference>
<evidence type="ECO:0000256" key="3">
    <source>
        <dbReference type="ARBA" id="ARBA00013208"/>
    </source>
</evidence>
<dbReference type="Proteomes" id="UP000254293">
    <property type="component" value="Unassembled WGS sequence"/>
</dbReference>
<feature type="transmembrane region" description="Helical" evidence="7">
    <location>
        <begin position="108"/>
        <end position="126"/>
    </location>
</feature>
<keyword evidence="7" id="KW-0645">Protease</keyword>
<feature type="active site" evidence="6">
    <location>
        <position position="136"/>
    </location>
</feature>
<keyword evidence="7" id="KW-0812">Transmembrane</keyword>
<comment type="caution">
    <text evidence="7">Lacks conserved residue(s) required for the propagation of feature annotation.</text>
</comment>
<dbReference type="GO" id="GO:0006465">
    <property type="term" value="P:signal peptide processing"/>
    <property type="evidence" value="ECO:0007669"/>
    <property type="project" value="InterPro"/>
</dbReference>
<evidence type="ECO:0000313" key="9">
    <source>
        <dbReference type="EMBL" id="STR01018.1"/>
    </source>
</evidence>
<evidence type="ECO:0000256" key="5">
    <source>
        <dbReference type="ARBA" id="ARBA00022801"/>
    </source>
</evidence>
<keyword evidence="10" id="KW-1185">Reference proteome</keyword>
<dbReference type="PANTHER" id="PTHR43390:SF1">
    <property type="entry name" value="CHLOROPLAST PROCESSING PEPTIDASE"/>
    <property type="match status" value="1"/>
</dbReference>
<evidence type="ECO:0000256" key="2">
    <source>
        <dbReference type="ARBA" id="ARBA00009370"/>
    </source>
</evidence>
<organism evidence="9 10">
    <name type="scientific">Kingella potus</name>
    <dbReference type="NCBI Taxonomy" id="265175"/>
    <lineage>
        <taxon>Bacteria</taxon>
        <taxon>Pseudomonadati</taxon>
        <taxon>Pseudomonadota</taxon>
        <taxon>Betaproteobacteria</taxon>
        <taxon>Neisseriales</taxon>
        <taxon>Neisseriaceae</taxon>
        <taxon>Kingella</taxon>
    </lineage>
</organism>
<dbReference type="GO" id="GO:0004252">
    <property type="term" value="F:serine-type endopeptidase activity"/>
    <property type="evidence" value="ECO:0007669"/>
    <property type="project" value="InterPro"/>
</dbReference>
<sequence length="352" mass="38980">MNQFVYLAVVALVAGIGLFAVSSKERNEKGEWGDGLQWGYLLIMVGVFGVLAIKLSFTAVLLIFVVFTGAVWLWRKLSFKPERSIATDEKGQKVLSGSLDDDNHFRDYMGGFFPIILVIFVLRTFVAEPFQIPSSSMRPGLVKGDFILVSKFSYGIRLPVINNVLIDTGKVERGDVVVFAYPLDDTNYIKRAVGLPGDIVEYKDKILKVNGNIVEIDTEAGSYAYPDDEKPQIQIDTQRFGADFSGRRFDVLKTEGDPAVHTGSLGYYAKTAADKGLSAQTDTLHQNCTYEADGSGFTCKVPAGSYFMMGDNRDHSADSRYWGFVEDKLVVGKAFFIWMNLGELSRIGSGIR</sequence>
<comment type="catalytic activity">
    <reaction evidence="1 7">
        <text>Cleavage of hydrophobic, N-terminal signal or leader sequences from secreted and periplasmic proteins.</text>
        <dbReference type="EC" id="3.4.21.89"/>
    </reaction>
</comment>
<evidence type="ECO:0000313" key="10">
    <source>
        <dbReference type="Proteomes" id="UP000254293"/>
    </source>
</evidence>
<dbReference type="PROSITE" id="PS00760">
    <property type="entry name" value="SPASE_I_2"/>
    <property type="match status" value="1"/>
</dbReference>
<dbReference type="PROSITE" id="PS00761">
    <property type="entry name" value="SPASE_I_3"/>
    <property type="match status" value="1"/>
</dbReference>
<protein>
    <recommendedName>
        <fullName evidence="4 7">Signal peptidase I</fullName>
        <ecNumber evidence="3 7">3.4.21.89</ecNumber>
    </recommendedName>
</protein>
<dbReference type="InterPro" id="IPR036286">
    <property type="entry name" value="LexA/Signal_pep-like_sf"/>
</dbReference>
<dbReference type="PRINTS" id="PR00727">
    <property type="entry name" value="LEADERPTASE"/>
</dbReference>
<comment type="similarity">
    <text evidence="2 7">Belongs to the peptidase S26 family.</text>
</comment>
<dbReference type="EC" id="3.4.21.89" evidence="3 7"/>
<dbReference type="InterPro" id="IPR019533">
    <property type="entry name" value="Peptidase_S26"/>
</dbReference>
<dbReference type="OrthoDB" id="9815782at2"/>
<comment type="subcellular location">
    <subcellularLocation>
        <location evidence="7">Membrane</location>
        <topology evidence="7">Single-pass type II membrane protein</topology>
    </subcellularLocation>
</comment>
<dbReference type="SUPFAM" id="SSF51306">
    <property type="entry name" value="LexA/Signal peptidase"/>
    <property type="match status" value="1"/>
</dbReference>
<feature type="transmembrane region" description="Helical" evidence="7">
    <location>
        <begin position="41"/>
        <end position="74"/>
    </location>
</feature>